<dbReference type="AlphaFoldDB" id="C7R0N5"/>
<dbReference type="InterPro" id="IPR042099">
    <property type="entry name" value="ANL_N_sf"/>
</dbReference>
<evidence type="ECO:0000256" key="1">
    <source>
        <dbReference type="ARBA" id="ARBA00006432"/>
    </source>
</evidence>
<dbReference type="InterPro" id="IPR000873">
    <property type="entry name" value="AMP-dep_synth/lig_dom"/>
</dbReference>
<dbReference type="InterPro" id="IPR045851">
    <property type="entry name" value="AMP-bd_C_sf"/>
</dbReference>
<proteinExistence type="inferred from homology"/>
<dbReference type="GO" id="GO:0031956">
    <property type="term" value="F:medium-chain fatty acid-CoA ligase activity"/>
    <property type="evidence" value="ECO:0007669"/>
    <property type="project" value="TreeGrafter"/>
</dbReference>
<dbReference type="Pfam" id="PF00501">
    <property type="entry name" value="AMP-binding"/>
    <property type="match status" value="1"/>
</dbReference>
<name>C7R0N5_JONDD</name>
<sequence>MNLSAPPPDGYSYDALATLLHDPSHAQVFVPTSGSTGSAKTVIIPATALINGAQGTAHHLGGHAQWLLALPTTHIAGIQVIARSLVAGTRPVSVDRTAGFTPTAFLQGVSRLNHTFTATSLVPTQLDTLLLDPDHVRRSESIAALRSFNAILLGGAAPTSHLSATITELKLPVTRTYGMSETAGGCVYDGTALPGVTIKLTPDQRIMLTGPTLASGYLDNPAATAAAFPTINNTRWHLTNDLGTLTGGRLTITGRIDDIINTGGVKVAPAPIDDALLTVPGVTGACTVATPHPHWGQAVTAVITVCADSEIPTLNAIRTELSRSLNAAQLPQRLLITTDFPLGPSGKINRRAVAAWATNTVREQGL</sequence>
<keyword evidence="6" id="KW-1185">Reference proteome</keyword>
<protein>
    <submittedName>
        <fullName evidence="5">AMP-dependent synthetase and ligase</fullName>
    </submittedName>
</protein>
<dbReference type="GO" id="GO:0006631">
    <property type="term" value="P:fatty acid metabolic process"/>
    <property type="evidence" value="ECO:0007669"/>
    <property type="project" value="TreeGrafter"/>
</dbReference>
<dbReference type="HOGENOM" id="CLU_000022_59_3_11"/>
<dbReference type="EMBL" id="CP001706">
    <property type="protein sequence ID" value="ACV08192.1"/>
    <property type="molecule type" value="Genomic_DNA"/>
</dbReference>
<keyword evidence="2 5" id="KW-0436">Ligase</keyword>
<dbReference type="SUPFAM" id="SSF56801">
    <property type="entry name" value="Acetyl-CoA synthetase-like"/>
    <property type="match status" value="1"/>
</dbReference>
<evidence type="ECO:0000256" key="2">
    <source>
        <dbReference type="ARBA" id="ARBA00022598"/>
    </source>
</evidence>
<evidence type="ECO:0000313" key="5">
    <source>
        <dbReference type="EMBL" id="ACV08192.1"/>
    </source>
</evidence>
<dbReference type="OrthoDB" id="9803968at2"/>
<dbReference type="Gene3D" id="3.40.50.12780">
    <property type="entry name" value="N-terminal domain of ligase-like"/>
    <property type="match status" value="1"/>
</dbReference>
<dbReference type="RefSeq" id="WP_015770821.1">
    <property type="nucleotide sequence ID" value="NC_013174.1"/>
</dbReference>
<dbReference type="PROSITE" id="PS00455">
    <property type="entry name" value="AMP_BINDING"/>
    <property type="match status" value="1"/>
</dbReference>
<comment type="similarity">
    <text evidence="1">Belongs to the ATP-dependent AMP-binding enzyme family.</text>
</comment>
<evidence type="ECO:0000259" key="4">
    <source>
        <dbReference type="Pfam" id="PF13193"/>
    </source>
</evidence>
<accession>C7R0N5</accession>
<reference evidence="5 6" key="1">
    <citation type="journal article" date="2009" name="Stand. Genomic Sci.">
        <title>Complete genome sequence of Jonesia denitrificans type strain (Prevot 55134).</title>
        <authorList>
            <person name="Pukall R."/>
            <person name="Gehrich-Schroter G."/>
            <person name="Lapidus A."/>
            <person name="Nolan M."/>
            <person name="Glavina Del Rio T."/>
            <person name="Lucas S."/>
            <person name="Chen F."/>
            <person name="Tice H."/>
            <person name="Pitluck S."/>
            <person name="Cheng J.F."/>
            <person name="Copeland A."/>
            <person name="Saunders E."/>
            <person name="Brettin T."/>
            <person name="Detter J.C."/>
            <person name="Bruce D."/>
            <person name="Goodwin L."/>
            <person name="Pati A."/>
            <person name="Ivanova N."/>
            <person name="Mavromatis K."/>
            <person name="Ovchinnikova G."/>
            <person name="Chen A."/>
            <person name="Palaniappan K."/>
            <person name="Land M."/>
            <person name="Hauser L."/>
            <person name="Chang Y.J."/>
            <person name="Jeffries C.D."/>
            <person name="Chain P."/>
            <person name="Goker M."/>
            <person name="Bristow J."/>
            <person name="Eisen J.A."/>
            <person name="Markowitz V."/>
            <person name="Hugenholtz P."/>
            <person name="Kyrpides N.C."/>
            <person name="Klenk H.P."/>
            <person name="Han C."/>
        </authorList>
    </citation>
    <scope>NUCLEOTIDE SEQUENCE [LARGE SCALE GENOMIC DNA]</scope>
    <source>
        <strain evidence="6">ATCC 14870 / DSM 20603 / BCRC 15368 / CIP 55.134 / JCM 11481 / NBRC 15587 / NCTC 10816 / Prevot 55134</strain>
    </source>
</reference>
<feature type="domain" description="AMP-dependent synthetase/ligase" evidence="3">
    <location>
        <begin position="22"/>
        <end position="192"/>
    </location>
</feature>
<dbReference type="PANTHER" id="PTHR43201:SF5">
    <property type="entry name" value="MEDIUM-CHAIN ACYL-COA LIGASE ACSF2, MITOCHONDRIAL"/>
    <property type="match status" value="1"/>
</dbReference>
<dbReference type="STRING" id="471856.Jden_0528"/>
<dbReference type="PANTHER" id="PTHR43201">
    <property type="entry name" value="ACYL-COA SYNTHETASE"/>
    <property type="match status" value="1"/>
</dbReference>
<dbReference type="InterPro" id="IPR025110">
    <property type="entry name" value="AMP-bd_C"/>
</dbReference>
<organism evidence="5 6">
    <name type="scientific">Jonesia denitrificans (strain ATCC 14870 / DSM 20603 / BCRC 15368 / CIP 55.134 / JCM 11481 / NBRC 15587 / NCTC 10816 / Prevot 55134)</name>
    <name type="common">Listeria denitrificans</name>
    <dbReference type="NCBI Taxonomy" id="471856"/>
    <lineage>
        <taxon>Bacteria</taxon>
        <taxon>Bacillati</taxon>
        <taxon>Actinomycetota</taxon>
        <taxon>Actinomycetes</taxon>
        <taxon>Micrococcales</taxon>
        <taxon>Jonesiaceae</taxon>
        <taxon>Jonesia</taxon>
    </lineage>
</organism>
<dbReference type="Gene3D" id="3.30.300.30">
    <property type="match status" value="1"/>
</dbReference>
<dbReference type="Pfam" id="PF13193">
    <property type="entry name" value="AMP-binding_C"/>
    <property type="match status" value="1"/>
</dbReference>
<evidence type="ECO:0000259" key="3">
    <source>
        <dbReference type="Pfam" id="PF00501"/>
    </source>
</evidence>
<feature type="domain" description="AMP-binding enzyme C-terminal" evidence="4">
    <location>
        <begin position="272"/>
        <end position="347"/>
    </location>
</feature>
<dbReference type="KEGG" id="jde:Jden_0528"/>
<gene>
    <name evidence="5" type="ordered locus">Jden_0528</name>
</gene>
<evidence type="ECO:0000313" key="6">
    <source>
        <dbReference type="Proteomes" id="UP000000628"/>
    </source>
</evidence>
<dbReference type="eggNOG" id="COG0318">
    <property type="taxonomic scope" value="Bacteria"/>
</dbReference>
<dbReference type="InterPro" id="IPR020845">
    <property type="entry name" value="AMP-binding_CS"/>
</dbReference>
<dbReference type="Proteomes" id="UP000000628">
    <property type="component" value="Chromosome"/>
</dbReference>